<organism evidence="1 2">
    <name type="scientific">Portunus trituberculatus</name>
    <name type="common">Swimming crab</name>
    <name type="synonym">Neptunus trituberculatus</name>
    <dbReference type="NCBI Taxonomy" id="210409"/>
    <lineage>
        <taxon>Eukaryota</taxon>
        <taxon>Metazoa</taxon>
        <taxon>Ecdysozoa</taxon>
        <taxon>Arthropoda</taxon>
        <taxon>Crustacea</taxon>
        <taxon>Multicrustacea</taxon>
        <taxon>Malacostraca</taxon>
        <taxon>Eumalacostraca</taxon>
        <taxon>Eucarida</taxon>
        <taxon>Decapoda</taxon>
        <taxon>Pleocyemata</taxon>
        <taxon>Brachyura</taxon>
        <taxon>Eubrachyura</taxon>
        <taxon>Portunoidea</taxon>
        <taxon>Portunidae</taxon>
        <taxon>Portuninae</taxon>
        <taxon>Portunus</taxon>
    </lineage>
</organism>
<dbReference type="Proteomes" id="UP000324222">
    <property type="component" value="Unassembled WGS sequence"/>
</dbReference>
<sequence length="65" mass="7165">MSLVTNTALPLAHPLVSQVGGWGTIDQWACRGLDRVEEAAPIITQPTKEVRNFLNLVNWISIHVS</sequence>
<name>A0A5B7JJB7_PORTR</name>
<proteinExistence type="predicted"/>
<evidence type="ECO:0000313" key="1">
    <source>
        <dbReference type="EMBL" id="MPC93118.1"/>
    </source>
</evidence>
<evidence type="ECO:0000313" key="2">
    <source>
        <dbReference type="Proteomes" id="UP000324222"/>
    </source>
</evidence>
<accession>A0A5B7JJB7</accession>
<dbReference type="EMBL" id="VSRR010093667">
    <property type="protein sequence ID" value="MPC93118.1"/>
    <property type="molecule type" value="Genomic_DNA"/>
</dbReference>
<dbReference type="AlphaFoldDB" id="A0A5B7JJB7"/>
<comment type="caution">
    <text evidence="1">The sequence shown here is derived from an EMBL/GenBank/DDBJ whole genome shotgun (WGS) entry which is preliminary data.</text>
</comment>
<gene>
    <name evidence="1" type="primary">PLIN2</name>
    <name evidence="1" type="ORF">E2C01_088240</name>
</gene>
<keyword evidence="2" id="KW-1185">Reference proteome</keyword>
<protein>
    <submittedName>
        <fullName evidence="1">Perilipin-2</fullName>
    </submittedName>
</protein>
<reference evidence="1 2" key="1">
    <citation type="submission" date="2019-05" db="EMBL/GenBank/DDBJ databases">
        <title>Another draft genome of Portunus trituberculatus and its Hox gene families provides insights of decapod evolution.</title>
        <authorList>
            <person name="Jeong J.-H."/>
            <person name="Song I."/>
            <person name="Kim S."/>
            <person name="Choi T."/>
            <person name="Kim D."/>
            <person name="Ryu S."/>
            <person name="Kim W."/>
        </authorList>
    </citation>
    <scope>NUCLEOTIDE SEQUENCE [LARGE SCALE GENOMIC DNA]</scope>
    <source>
        <tissue evidence="1">Muscle</tissue>
    </source>
</reference>